<proteinExistence type="predicted"/>
<dbReference type="AlphaFoldDB" id="X7YNW4"/>
<comment type="caution">
    <text evidence="1">The sequence shown here is derived from an EMBL/GenBank/DDBJ whole genome shotgun (WGS) entry which is preliminary data.</text>
</comment>
<dbReference type="EMBL" id="JAOB01000091">
    <property type="protein sequence ID" value="EUA08213.1"/>
    <property type="molecule type" value="Genomic_DNA"/>
</dbReference>
<gene>
    <name evidence="1" type="ORF">I553_4037</name>
</gene>
<accession>X7YNW4</accession>
<organism evidence="1">
    <name type="scientific">Mycobacterium xenopi 4042</name>
    <dbReference type="NCBI Taxonomy" id="1299334"/>
    <lineage>
        <taxon>Bacteria</taxon>
        <taxon>Bacillati</taxon>
        <taxon>Actinomycetota</taxon>
        <taxon>Actinomycetes</taxon>
        <taxon>Mycobacteriales</taxon>
        <taxon>Mycobacteriaceae</taxon>
        <taxon>Mycobacterium</taxon>
    </lineage>
</organism>
<protein>
    <submittedName>
        <fullName evidence="1">Uncharacterized protein</fullName>
    </submittedName>
</protein>
<feature type="non-terminal residue" evidence="1">
    <location>
        <position position="72"/>
    </location>
</feature>
<name>X7YNW4_MYCXE</name>
<sequence length="72" mass="7873">MLPARIDLAALKAKFDAHAATDVRRPDQRAAAARSTTRWPRPSRICAATTLRGLPRTSSTPSCWIWCAPTSP</sequence>
<reference evidence="1" key="1">
    <citation type="submission" date="2014-01" db="EMBL/GenBank/DDBJ databases">
        <authorList>
            <person name="Brown-Elliot B."/>
            <person name="Wallace R."/>
            <person name="Lenaerts A."/>
            <person name="Ordway D."/>
            <person name="DeGroote M.A."/>
            <person name="Parker T."/>
            <person name="Sizemore C."/>
            <person name="Tallon L.J."/>
            <person name="Sadzewicz L.K."/>
            <person name="Sengamalay N."/>
            <person name="Fraser C.M."/>
            <person name="Hine E."/>
            <person name="Shefchek K.A."/>
            <person name="Das S.P."/>
            <person name="Tettelin H."/>
        </authorList>
    </citation>
    <scope>NUCLEOTIDE SEQUENCE [LARGE SCALE GENOMIC DNA]</scope>
    <source>
        <strain evidence="1">4042</strain>
    </source>
</reference>
<evidence type="ECO:0000313" key="1">
    <source>
        <dbReference type="EMBL" id="EUA08213.1"/>
    </source>
</evidence>